<dbReference type="PANTHER" id="PTHR44196:SF2">
    <property type="entry name" value="SHORT-CHAIN DEHYDROGENASE-RELATED"/>
    <property type="match status" value="1"/>
</dbReference>
<evidence type="ECO:0000256" key="2">
    <source>
        <dbReference type="ARBA" id="ARBA00023002"/>
    </source>
</evidence>
<comment type="similarity">
    <text evidence="1 3">Belongs to the short-chain dehydrogenases/reductases (SDR) family.</text>
</comment>
<evidence type="ECO:0000256" key="1">
    <source>
        <dbReference type="ARBA" id="ARBA00006484"/>
    </source>
</evidence>
<protein>
    <submittedName>
        <fullName evidence="4">SDR family oxidoreductase</fullName>
    </submittedName>
</protein>
<evidence type="ECO:0000313" key="4">
    <source>
        <dbReference type="EMBL" id="MBE9116586.1"/>
    </source>
</evidence>
<keyword evidence="2" id="KW-0560">Oxidoreductase</keyword>
<dbReference type="GO" id="GO:0016491">
    <property type="term" value="F:oxidoreductase activity"/>
    <property type="evidence" value="ECO:0007669"/>
    <property type="project" value="UniProtKB-KW"/>
</dbReference>
<dbReference type="CDD" id="cd05233">
    <property type="entry name" value="SDR_c"/>
    <property type="match status" value="1"/>
</dbReference>
<dbReference type="RefSeq" id="WP_194029691.1">
    <property type="nucleotide sequence ID" value="NZ_JADEWZ010000015.1"/>
</dbReference>
<proteinExistence type="inferred from homology"/>
<dbReference type="PRINTS" id="PR00081">
    <property type="entry name" value="GDHRDH"/>
</dbReference>
<dbReference type="InterPro" id="IPR002347">
    <property type="entry name" value="SDR_fam"/>
</dbReference>
<reference evidence="4" key="1">
    <citation type="submission" date="2020-10" db="EMBL/GenBank/DDBJ databases">
        <authorList>
            <person name="Castelo-Branco R."/>
            <person name="Eusebio N."/>
            <person name="Adriana R."/>
            <person name="Vieira A."/>
            <person name="Brugerolle De Fraissinette N."/>
            <person name="Rezende De Castro R."/>
            <person name="Schneider M.P."/>
            <person name="Vasconcelos V."/>
            <person name="Leao P.N."/>
        </authorList>
    </citation>
    <scope>NUCLEOTIDE SEQUENCE</scope>
    <source>
        <strain evidence="4">LEGE 07157</strain>
    </source>
</reference>
<sequence>MSTALITGASFGIGEALAKALAERGINLVLVARSRDKLEQLAQQLRDRVRVEVIVRDLTEPNAVENVFERVQQKGIEIDLLINNAGFGDYGKFAQNSRTKQLGILHLNVLALVDLTYHFLPLMQQRGRGHILNISSITAFQPMPYLAVYAATKAFILHFSEALWAENQDTGVNILAVCPGPTKTKFFEVAGFDPFENSKDAEKESVTPEYVAKEALKAMDKGHCSVVIGEMGNHAIANISRFLPREAVVKIIEKQFRPKK</sequence>
<dbReference type="AlphaFoldDB" id="A0A8J7DWN3"/>
<dbReference type="GO" id="GO:0016020">
    <property type="term" value="C:membrane"/>
    <property type="evidence" value="ECO:0007669"/>
    <property type="project" value="TreeGrafter"/>
</dbReference>
<dbReference type="EMBL" id="JADEWZ010000015">
    <property type="protein sequence ID" value="MBE9116586.1"/>
    <property type="molecule type" value="Genomic_DNA"/>
</dbReference>
<dbReference type="Proteomes" id="UP000654482">
    <property type="component" value="Unassembled WGS sequence"/>
</dbReference>
<comment type="caution">
    <text evidence="4">The sequence shown here is derived from an EMBL/GenBank/DDBJ whole genome shotgun (WGS) entry which is preliminary data.</text>
</comment>
<organism evidence="4 5">
    <name type="scientific">Lusitaniella coriacea LEGE 07157</name>
    <dbReference type="NCBI Taxonomy" id="945747"/>
    <lineage>
        <taxon>Bacteria</taxon>
        <taxon>Bacillati</taxon>
        <taxon>Cyanobacteriota</taxon>
        <taxon>Cyanophyceae</taxon>
        <taxon>Spirulinales</taxon>
        <taxon>Lusitaniellaceae</taxon>
        <taxon>Lusitaniella</taxon>
    </lineage>
</organism>
<dbReference type="PRINTS" id="PR00080">
    <property type="entry name" value="SDRFAMILY"/>
</dbReference>
<dbReference type="InterPro" id="IPR036291">
    <property type="entry name" value="NAD(P)-bd_dom_sf"/>
</dbReference>
<dbReference type="PANTHER" id="PTHR44196">
    <property type="entry name" value="DEHYDROGENASE/REDUCTASE SDR FAMILY MEMBER 7B"/>
    <property type="match status" value="1"/>
</dbReference>
<dbReference type="Pfam" id="PF00106">
    <property type="entry name" value="adh_short"/>
    <property type="match status" value="1"/>
</dbReference>
<dbReference type="PIRSF" id="PIRSF000126">
    <property type="entry name" value="11-beta-HSD1"/>
    <property type="match status" value="1"/>
</dbReference>
<accession>A0A8J7DWN3</accession>
<keyword evidence="5" id="KW-1185">Reference proteome</keyword>
<dbReference type="SUPFAM" id="SSF51735">
    <property type="entry name" value="NAD(P)-binding Rossmann-fold domains"/>
    <property type="match status" value="1"/>
</dbReference>
<evidence type="ECO:0000256" key="3">
    <source>
        <dbReference type="RuleBase" id="RU000363"/>
    </source>
</evidence>
<gene>
    <name evidence="4" type="ORF">IQ249_11810</name>
</gene>
<name>A0A8J7DWN3_9CYAN</name>
<dbReference type="Gene3D" id="3.40.50.720">
    <property type="entry name" value="NAD(P)-binding Rossmann-like Domain"/>
    <property type="match status" value="1"/>
</dbReference>
<evidence type="ECO:0000313" key="5">
    <source>
        <dbReference type="Proteomes" id="UP000654482"/>
    </source>
</evidence>